<comment type="caution">
    <text evidence="1">The sequence shown here is derived from an EMBL/GenBank/DDBJ whole genome shotgun (WGS) entry which is preliminary data.</text>
</comment>
<keyword evidence="2" id="KW-1185">Reference proteome</keyword>
<dbReference type="EMBL" id="JBEOQB010000009">
    <property type="protein sequence ID" value="MEZ0454740.1"/>
    <property type="molecule type" value="Genomic_DNA"/>
</dbReference>
<sequence>MKRYSVFIALLGLGFSACKKEQATEPEKQILETILVDGEEYDKEFVYTTVAKILAQPKDSIYYNPNTHTLNIDYLNFSMNMDKFGPDLWYAKTGKHEK</sequence>
<evidence type="ECO:0000313" key="1">
    <source>
        <dbReference type="EMBL" id="MEZ0454740.1"/>
    </source>
</evidence>
<accession>A0ABV4HJM5</accession>
<proteinExistence type="predicted"/>
<organism evidence="1 2">
    <name type="scientific">Sphingobacterium thalpophilum</name>
    <dbReference type="NCBI Taxonomy" id="259"/>
    <lineage>
        <taxon>Bacteria</taxon>
        <taxon>Pseudomonadati</taxon>
        <taxon>Bacteroidota</taxon>
        <taxon>Sphingobacteriia</taxon>
        <taxon>Sphingobacteriales</taxon>
        <taxon>Sphingobacteriaceae</taxon>
        <taxon>Sphingobacterium</taxon>
    </lineage>
</organism>
<dbReference type="RefSeq" id="WP_370483392.1">
    <property type="nucleotide sequence ID" value="NZ_CP162525.1"/>
</dbReference>
<gene>
    <name evidence="1" type="ORF">ABTW24_24340</name>
</gene>
<dbReference type="PROSITE" id="PS51257">
    <property type="entry name" value="PROKAR_LIPOPROTEIN"/>
    <property type="match status" value="1"/>
</dbReference>
<dbReference type="Proteomes" id="UP001566204">
    <property type="component" value="Unassembled WGS sequence"/>
</dbReference>
<evidence type="ECO:0000313" key="2">
    <source>
        <dbReference type="Proteomes" id="UP001566204"/>
    </source>
</evidence>
<name>A0ABV4HJM5_9SPHI</name>
<reference evidence="1 2" key="1">
    <citation type="submission" date="2024-06" db="EMBL/GenBank/DDBJ databases">
        <title>Soil Sphingobacterium thalpophilum.</title>
        <authorList>
            <person name="Yang J."/>
            <person name="Li J."/>
        </authorList>
    </citation>
    <scope>NUCLEOTIDE SEQUENCE [LARGE SCALE GENOMIC DNA]</scope>
    <source>
        <strain evidence="1 2">22g91tb</strain>
    </source>
</reference>
<protein>
    <submittedName>
        <fullName evidence="1">Uncharacterized protein</fullName>
    </submittedName>
</protein>